<dbReference type="Gene3D" id="1.25.40.20">
    <property type="entry name" value="Ankyrin repeat-containing domain"/>
    <property type="match status" value="1"/>
</dbReference>
<dbReference type="Pfam" id="PF24883">
    <property type="entry name" value="NPHP3_N"/>
    <property type="match status" value="1"/>
</dbReference>
<dbReference type="SUPFAM" id="SSF53167">
    <property type="entry name" value="Purine and uridine phosphorylases"/>
    <property type="match status" value="1"/>
</dbReference>
<protein>
    <recommendedName>
        <fullName evidence="3">NACHT domain-containing protein</fullName>
    </recommendedName>
</protein>
<proteinExistence type="predicted"/>
<dbReference type="PROSITE" id="PS50088">
    <property type="entry name" value="ANK_REPEAT"/>
    <property type="match status" value="2"/>
</dbReference>
<dbReference type="InterPro" id="IPR007111">
    <property type="entry name" value="NACHT_NTPase"/>
</dbReference>
<dbReference type="GO" id="GO:0003824">
    <property type="term" value="F:catalytic activity"/>
    <property type="evidence" value="ECO:0007669"/>
    <property type="project" value="InterPro"/>
</dbReference>
<dbReference type="OrthoDB" id="194358at2759"/>
<dbReference type="HOGENOM" id="CLU_000288_34_2_1"/>
<dbReference type="Proteomes" id="UP000028045">
    <property type="component" value="Unassembled WGS sequence"/>
</dbReference>
<organism evidence="4 5">
    <name type="scientific">Stachybotrys chartarum (strain CBS 109288 / IBT 7711)</name>
    <name type="common">Toxic black mold</name>
    <name type="synonym">Stilbospora chartarum</name>
    <dbReference type="NCBI Taxonomy" id="1280523"/>
    <lineage>
        <taxon>Eukaryota</taxon>
        <taxon>Fungi</taxon>
        <taxon>Dikarya</taxon>
        <taxon>Ascomycota</taxon>
        <taxon>Pezizomycotina</taxon>
        <taxon>Sordariomycetes</taxon>
        <taxon>Hypocreomycetidae</taxon>
        <taxon>Hypocreales</taxon>
        <taxon>Stachybotryaceae</taxon>
        <taxon>Stachybotrys</taxon>
    </lineage>
</organism>
<dbReference type="PROSITE" id="PS50297">
    <property type="entry name" value="ANK_REP_REGION"/>
    <property type="match status" value="2"/>
</dbReference>
<reference evidence="4 5" key="1">
    <citation type="journal article" date="2014" name="BMC Genomics">
        <title>Comparative genome sequencing reveals chemotype-specific gene clusters in the toxigenic black mold Stachybotrys.</title>
        <authorList>
            <person name="Semeiks J."/>
            <person name="Borek D."/>
            <person name="Otwinowski Z."/>
            <person name="Grishin N.V."/>
        </authorList>
    </citation>
    <scope>NUCLEOTIDE SEQUENCE [LARGE SCALE GENOMIC DNA]</scope>
    <source>
        <strain evidence="5">CBS 109288 / IBT 7711</strain>
    </source>
</reference>
<dbReference type="InterPro" id="IPR036770">
    <property type="entry name" value="Ankyrin_rpt-contain_sf"/>
</dbReference>
<accession>A0A084BBF3</accession>
<dbReference type="Pfam" id="PF01048">
    <property type="entry name" value="PNP_UDP_1"/>
    <property type="match status" value="1"/>
</dbReference>
<dbReference type="InterPro" id="IPR000845">
    <property type="entry name" value="Nucleoside_phosphorylase_d"/>
</dbReference>
<dbReference type="InterPro" id="IPR027417">
    <property type="entry name" value="P-loop_NTPase"/>
</dbReference>
<keyword evidence="1" id="KW-0677">Repeat</keyword>
<evidence type="ECO:0000256" key="2">
    <source>
        <dbReference type="PROSITE-ProRule" id="PRU00023"/>
    </source>
</evidence>
<dbReference type="InterPro" id="IPR002110">
    <property type="entry name" value="Ankyrin_rpt"/>
</dbReference>
<dbReference type="SUPFAM" id="SSF48403">
    <property type="entry name" value="Ankyrin repeat"/>
    <property type="match status" value="1"/>
</dbReference>
<evidence type="ECO:0000256" key="1">
    <source>
        <dbReference type="ARBA" id="ARBA00022737"/>
    </source>
</evidence>
<dbReference type="PANTHER" id="PTHR46082:SF11">
    <property type="entry name" value="AAA+ ATPASE DOMAIN-CONTAINING PROTEIN-RELATED"/>
    <property type="match status" value="1"/>
</dbReference>
<dbReference type="PANTHER" id="PTHR46082">
    <property type="entry name" value="ATP/GTP-BINDING PROTEIN-RELATED"/>
    <property type="match status" value="1"/>
</dbReference>
<dbReference type="Gene3D" id="3.40.50.1580">
    <property type="entry name" value="Nucleoside phosphorylase domain"/>
    <property type="match status" value="1"/>
</dbReference>
<feature type="domain" description="NACHT" evidence="3">
    <location>
        <begin position="400"/>
        <end position="541"/>
    </location>
</feature>
<evidence type="ECO:0000313" key="5">
    <source>
        <dbReference type="Proteomes" id="UP000028045"/>
    </source>
</evidence>
<dbReference type="SUPFAM" id="SSF52540">
    <property type="entry name" value="P-loop containing nucleoside triphosphate hydrolases"/>
    <property type="match status" value="1"/>
</dbReference>
<evidence type="ECO:0000313" key="4">
    <source>
        <dbReference type="EMBL" id="KEY74882.1"/>
    </source>
</evidence>
<dbReference type="Gene3D" id="3.40.50.300">
    <property type="entry name" value="P-loop containing nucleotide triphosphate hydrolases"/>
    <property type="match status" value="1"/>
</dbReference>
<keyword evidence="5" id="KW-1185">Reference proteome</keyword>
<dbReference type="InterPro" id="IPR053137">
    <property type="entry name" value="NLR-like"/>
</dbReference>
<dbReference type="SMART" id="SM00248">
    <property type="entry name" value="ANK"/>
    <property type="match status" value="3"/>
</dbReference>
<dbReference type="EMBL" id="KL647423">
    <property type="protein sequence ID" value="KEY74882.1"/>
    <property type="molecule type" value="Genomic_DNA"/>
</dbReference>
<evidence type="ECO:0000259" key="3">
    <source>
        <dbReference type="PROSITE" id="PS50837"/>
    </source>
</evidence>
<sequence>MADPSAYTVGWICAVNEELVAAQEFLDEEQTELIETPKNDNNNYTFGRIGPHHVVIAALPHWQYGLTSAANAARDMVRSFPNVRIGLMVGIGGGVPTKHDIRLGDVVVSSPGYGNGGLFQYDYGIAMQGQGLSITGTLNQAPVFCLTAMSALKARYTRKGHQLKEMIQAVIERNPRLSKQYSRPHPSTDRLYEADLIHVSDNASCASACGESRLIIRTPRQMDEDDPKVHYGLIASGNQLMKDAGIRDRLAAERDVLCFEMEAAGLSNHFPCVVIRGICDYSDSHKSLEWQGYAAMMAAAYAKELLQQIPPNKVEAEVRIAEVLNIIEWRMNGIEQVTSTTKAVVDNIRSDHQTNKIKDWLCPPDPSTNINHAIKLRHEGTGAWLLETPLFQSWLSGSCRHIWLNGLAGCGKTVLTATILDHLAKMNDRLLLSFYFDFSDVKKQTMDGMLRSLASQMYQHGVASTAHLDALFQGHRNGCDQPSTNALSDVVCRMLLSEERVSIVLDALDESTTRSELLLWIGNITSRPELHHVQLLCTSRPELEFQRKMPKLIGQDSCTSIDKNAVNTDIRAYVTRQLANREDFKDKNLSKDLARLIQKTVGDGADGMWVYEHPPPPKNRLTSIGNRFRWAACQMDSLAACPSPRAIKETLERLPKDLPETYKRMLQSILPDLKPAATRLLQFLVHSQRPLTVPEAVEVIATEIEADSQHFDIERRVFDSTEVLRYCPGLISIVEARDHRDIVRAELHLAHFSVEEFLETQAEFMQQIASIIITQTCLTYLTDITDTQQITWDFPMARFAAEIWTRHGALAESDNDVFRAILMFLQEENTFQRWGRLHQADQSRNDDPGPPRGSRLYYACLGGLARVAEELIITGANVNAQGGYYDNALQAASYQGHDKVVELLLDKGANVNAQGGRYGNALQAASYRGHDKVVELLLDKGANVNAQGGRYGNALQAASYRGHDKVVELLLDK</sequence>
<dbReference type="PROSITE" id="PS50837">
    <property type="entry name" value="NACHT"/>
    <property type="match status" value="1"/>
</dbReference>
<dbReference type="InterPro" id="IPR035994">
    <property type="entry name" value="Nucleoside_phosphorylase_sf"/>
</dbReference>
<name>A0A084BBF3_STACB</name>
<feature type="non-terminal residue" evidence="4">
    <location>
        <position position="973"/>
    </location>
</feature>
<dbReference type="InterPro" id="IPR056884">
    <property type="entry name" value="NPHP3-like_N"/>
</dbReference>
<dbReference type="GO" id="GO:0009116">
    <property type="term" value="P:nucleoside metabolic process"/>
    <property type="evidence" value="ECO:0007669"/>
    <property type="project" value="InterPro"/>
</dbReference>
<dbReference type="Pfam" id="PF12796">
    <property type="entry name" value="Ank_2"/>
    <property type="match status" value="1"/>
</dbReference>
<gene>
    <name evidence="4" type="ORF">S7711_10251</name>
</gene>
<feature type="repeat" description="ANK" evidence="2">
    <location>
        <begin position="917"/>
        <end position="949"/>
    </location>
</feature>
<feature type="repeat" description="ANK" evidence="2">
    <location>
        <begin position="884"/>
        <end position="916"/>
    </location>
</feature>
<keyword evidence="2" id="KW-0040">ANK repeat</keyword>
<dbReference type="AlphaFoldDB" id="A0A084BBF3"/>